<evidence type="ECO:0000256" key="2">
    <source>
        <dbReference type="ARBA" id="ARBA00022741"/>
    </source>
</evidence>
<dbReference type="NCBIfam" id="NF009489">
    <property type="entry name" value="PRK12851.1"/>
    <property type="match status" value="1"/>
</dbReference>
<dbReference type="eggNOG" id="KOG0356">
    <property type="taxonomic scope" value="Eukaryota"/>
</dbReference>
<dbReference type="GO" id="GO:0005524">
    <property type="term" value="F:ATP binding"/>
    <property type="evidence" value="ECO:0007669"/>
    <property type="project" value="UniProtKB-KW"/>
</dbReference>
<dbReference type="SUPFAM" id="SSF52029">
    <property type="entry name" value="GroEL apical domain-like"/>
    <property type="match status" value="1"/>
</dbReference>
<dbReference type="GO" id="GO:0042026">
    <property type="term" value="P:protein refolding"/>
    <property type="evidence" value="ECO:0007669"/>
    <property type="project" value="InterPro"/>
</dbReference>
<dbReference type="NCBIfam" id="NF009488">
    <property type="entry name" value="PRK12850.1"/>
    <property type="match status" value="1"/>
</dbReference>
<dbReference type="Gene3D" id="3.50.7.10">
    <property type="entry name" value="GroEL"/>
    <property type="match status" value="1"/>
</dbReference>
<organism evidence="6">
    <name type="scientific">Triticum urartu</name>
    <name type="common">Red wild einkorn</name>
    <name type="synonym">Crithodium urartu</name>
    <dbReference type="NCBI Taxonomy" id="4572"/>
    <lineage>
        <taxon>Eukaryota</taxon>
        <taxon>Viridiplantae</taxon>
        <taxon>Streptophyta</taxon>
        <taxon>Embryophyta</taxon>
        <taxon>Tracheophyta</taxon>
        <taxon>Spermatophyta</taxon>
        <taxon>Magnoliopsida</taxon>
        <taxon>Liliopsida</taxon>
        <taxon>Poales</taxon>
        <taxon>Poaceae</taxon>
        <taxon>BOP clade</taxon>
        <taxon>Pooideae</taxon>
        <taxon>Triticodae</taxon>
        <taxon>Triticeae</taxon>
        <taxon>Triticinae</taxon>
        <taxon>Triticum</taxon>
    </lineage>
</organism>
<dbReference type="SUPFAM" id="SSF54849">
    <property type="entry name" value="GroEL-intermediate domain like"/>
    <property type="match status" value="1"/>
</dbReference>
<dbReference type="InterPro" id="IPR018370">
    <property type="entry name" value="Chaperonin_Cpn60_CS"/>
</dbReference>
<dbReference type="Gene3D" id="1.10.560.10">
    <property type="entry name" value="GroEL-like equatorial domain"/>
    <property type="match status" value="2"/>
</dbReference>
<dbReference type="FunFam" id="3.50.7.10:FF:000001">
    <property type="entry name" value="60 kDa chaperonin"/>
    <property type="match status" value="1"/>
</dbReference>
<dbReference type="OMA" id="WILICIT"/>
<evidence type="ECO:0000313" key="6">
    <source>
        <dbReference type="EMBL" id="EMS55766.1"/>
    </source>
</evidence>
<keyword evidence="4" id="KW-0143">Chaperone</keyword>
<evidence type="ECO:0000256" key="4">
    <source>
        <dbReference type="ARBA" id="ARBA00023186"/>
    </source>
</evidence>
<comment type="similarity">
    <text evidence="1 5">Belongs to the chaperonin (HSP60) family.</text>
</comment>
<dbReference type="NCBIfam" id="TIGR02348">
    <property type="entry name" value="GroEL"/>
    <property type="match status" value="1"/>
</dbReference>
<accession>M7Z848</accession>
<dbReference type="Gene3D" id="3.30.260.10">
    <property type="entry name" value="TCP-1-like chaperonin intermediate domain"/>
    <property type="match status" value="1"/>
</dbReference>
<dbReference type="SUPFAM" id="SSF48592">
    <property type="entry name" value="GroEL equatorial domain-like"/>
    <property type="match status" value="1"/>
</dbReference>
<dbReference type="Pfam" id="PF00118">
    <property type="entry name" value="Cpn60_TCP1"/>
    <property type="match status" value="2"/>
</dbReference>
<dbReference type="STRING" id="4572.M7Z848"/>
<evidence type="ECO:0000256" key="1">
    <source>
        <dbReference type="ARBA" id="ARBA00006607"/>
    </source>
</evidence>
<dbReference type="GO" id="GO:0140662">
    <property type="term" value="F:ATP-dependent protein folding chaperone"/>
    <property type="evidence" value="ECO:0007669"/>
    <property type="project" value="InterPro"/>
</dbReference>
<dbReference type="NCBIfam" id="NF009487">
    <property type="entry name" value="PRK12849.1"/>
    <property type="match status" value="1"/>
</dbReference>
<dbReference type="AlphaFoldDB" id="M7Z848"/>
<proteinExistence type="inferred from homology"/>
<sequence>MASANAISTASLLRSFSSQGRLRRSKNGRSSRLVVRADAKEIAFDQKSRAALQAGVEKLASAVGVTLGPRGRNVVLDEYGNPKVVNDGVTIARAIELANPMENAGAALIREVASKTNDSAGDGTTTACVLAREIIKLGILSVTSGANPVSLKKGIDKTVQGLIEELERKARPVKGSGDIKAVASISAGNDELIGAMIADAIDKVGPDGVLSIESSSSFETTVDVEEGMEIDRGYISPQFVTNLEKSIVEFENARVLITDQKITSIKEIIPLLEQTTQLRCPLFIVAEDITGEALATLVVNKLRGIINVAAIKAPSFGERRKAVLQDIAIVTGAEYLAKDLGLLVENATVDQLGTARKITIHQTTTTLIADAASKDEIQARVAQLKKELSETDSIYDSEKLAERIAKLSGGVAVIKVGATTETELEDRQLRIEDAKNATFAAIEEGIVPGGGAAYVHLSTYVPAIKETIEDHDERLGADIIQKPKDVRGNTSTCQDYISLKCGITYLYYIDLFHGNQMALQAPASLIANNAGVEGEVVIEKIKESEWEMGYNAMTDKYENLIESGVIDPAKVTRCALQNAASVSGMVLTTQAIVVEKPKPKPKVAEPAEGQLSV</sequence>
<dbReference type="CDD" id="cd03344">
    <property type="entry name" value="GroEL"/>
    <property type="match status" value="1"/>
</dbReference>
<evidence type="ECO:0000256" key="5">
    <source>
        <dbReference type="RuleBase" id="RU000418"/>
    </source>
</evidence>
<dbReference type="NCBIfam" id="NF000592">
    <property type="entry name" value="PRK00013.1"/>
    <property type="match status" value="1"/>
</dbReference>
<dbReference type="InterPro" id="IPR027409">
    <property type="entry name" value="GroEL-like_apical_dom_sf"/>
</dbReference>
<dbReference type="InterPro" id="IPR027413">
    <property type="entry name" value="GROEL-like_equatorial_sf"/>
</dbReference>
<dbReference type="PRINTS" id="PR00298">
    <property type="entry name" value="CHAPERONIN60"/>
</dbReference>
<dbReference type="PROSITE" id="PS00296">
    <property type="entry name" value="CHAPERONINS_CPN60"/>
    <property type="match status" value="1"/>
</dbReference>
<dbReference type="InterPro" id="IPR002423">
    <property type="entry name" value="Cpn60/GroEL/TCP-1"/>
</dbReference>
<dbReference type="HAMAP" id="MF_00600">
    <property type="entry name" value="CH60"/>
    <property type="match status" value="1"/>
</dbReference>
<dbReference type="InterPro" id="IPR027410">
    <property type="entry name" value="TCP-1-like_intermed_sf"/>
</dbReference>
<protein>
    <submittedName>
        <fullName evidence="6">RuBisCO large subunit-binding protein subunit alpha, chloroplastic</fullName>
    </submittedName>
</protein>
<dbReference type="EMBL" id="KD166770">
    <property type="protein sequence ID" value="EMS55766.1"/>
    <property type="molecule type" value="Genomic_DNA"/>
</dbReference>
<dbReference type="InterPro" id="IPR001844">
    <property type="entry name" value="Cpn60/GroEL"/>
</dbReference>
<keyword evidence="3" id="KW-0067">ATP-binding</keyword>
<evidence type="ECO:0000256" key="3">
    <source>
        <dbReference type="ARBA" id="ARBA00022840"/>
    </source>
</evidence>
<dbReference type="PANTHER" id="PTHR45633">
    <property type="entry name" value="60 KDA HEAT SHOCK PROTEIN, MITOCHONDRIAL"/>
    <property type="match status" value="1"/>
</dbReference>
<reference evidence="6" key="1">
    <citation type="journal article" date="2013" name="Nature">
        <title>Draft genome of the wheat A-genome progenitor Triticum urartu.</title>
        <authorList>
            <person name="Ling H.Q."/>
            <person name="Zhao S."/>
            <person name="Liu D."/>
            <person name="Wang J."/>
            <person name="Sun H."/>
            <person name="Zhang C."/>
            <person name="Fan H."/>
            <person name="Li D."/>
            <person name="Dong L."/>
            <person name="Tao Y."/>
            <person name="Gao C."/>
            <person name="Wu H."/>
            <person name="Li Y."/>
            <person name="Cui Y."/>
            <person name="Guo X."/>
            <person name="Zheng S."/>
            <person name="Wang B."/>
            <person name="Yu K."/>
            <person name="Liang Q."/>
            <person name="Yang W."/>
            <person name="Lou X."/>
            <person name="Chen J."/>
            <person name="Feng M."/>
            <person name="Jian J."/>
            <person name="Zhang X."/>
            <person name="Luo G."/>
            <person name="Jiang Y."/>
            <person name="Liu J."/>
            <person name="Wang Z."/>
            <person name="Sha Y."/>
            <person name="Zhang B."/>
            <person name="Wu H."/>
            <person name="Tang D."/>
            <person name="Shen Q."/>
            <person name="Xue P."/>
            <person name="Zou S."/>
            <person name="Wang X."/>
            <person name="Liu X."/>
            <person name="Wang F."/>
            <person name="Yang Y."/>
            <person name="An X."/>
            <person name="Dong Z."/>
            <person name="Zhang K."/>
            <person name="Zhang X."/>
            <person name="Luo M.C."/>
            <person name="Dvorak J."/>
            <person name="Tong Y."/>
            <person name="Wang J."/>
            <person name="Yang H."/>
            <person name="Li Z."/>
            <person name="Wang D."/>
            <person name="Zhang A."/>
            <person name="Wang J."/>
        </authorList>
    </citation>
    <scope>NUCLEOTIDE SEQUENCE</scope>
</reference>
<name>M7Z848_TRIUA</name>
<keyword evidence="2" id="KW-0547">Nucleotide-binding</keyword>
<gene>
    <name evidence="6" type="ORF">TRIUR3_22048</name>
</gene>